<evidence type="ECO:0000313" key="2">
    <source>
        <dbReference type="Proteomes" id="UP001205965"/>
    </source>
</evidence>
<comment type="caution">
    <text evidence="1">The sequence shown here is derived from an EMBL/GenBank/DDBJ whole genome shotgun (WGS) entry which is preliminary data.</text>
</comment>
<proteinExistence type="predicted"/>
<name>A0ABT2FYI4_9CORY</name>
<evidence type="ECO:0000313" key="1">
    <source>
        <dbReference type="EMBL" id="MCS5479840.1"/>
    </source>
</evidence>
<reference evidence="1 2" key="1">
    <citation type="submission" date="2022-08" db="EMBL/GenBank/DDBJ databases">
        <title>YIM 101645 draft genome.</title>
        <authorList>
            <person name="Chen X."/>
        </authorList>
    </citation>
    <scope>NUCLEOTIDE SEQUENCE [LARGE SCALE GENOMIC DNA]</scope>
    <source>
        <strain evidence="1 2">YIM 101645</strain>
    </source>
</reference>
<organism evidence="1 2">
    <name type="scientific">Corynebacterium lemuris</name>
    <dbReference type="NCBI Taxonomy" id="1859292"/>
    <lineage>
        <taxon>Bacteria</taxon>
        <taxon>Bacillati</taxon>
        <taxon>Actinomycetota</taxon>
        <taxon>Actinomycetes</taxon>
        <taxon>Mycobacteriales</taxon>
        <taxon>Corynebacteriaceae</taxon>
        <taxon>Corynebacterium</taxon>
    </lineage>
</organism>
<evidence type="ECO:0008006" key="3">
    <source>
        <dbReference type="Google" id="ProtNLM"/>
    </source>
</evidence>
<sequence>MYELTYQGPSGRVWPLMSRDAIGLFVEEGSMEDGFTGGPGQQVTGTLRCTIRDHAGVPADKRWREFRRDWSRHAEGVLHLKRNNVALRLPCRASAVPPGPRMNPGEVPVMRAHVPVSSREGVEAWLEARSQAGSSVPVTNSGDTFVWPKIWWQGAGGNVTLPSGAIFTLPPTDEPRIIMLNPDESAAVVDERDRLDDPLWRLIRGAVFGEGVPVGEERTYGLPDGAELAWDLGHYDPWR</sequence>
<gene>
    <name evidence="1" type="ORF">NYP18_09225</name>
</gene>
<dbReference type="EMBL" id="JANWTC010000006">
    <property type="protein sequence ID" value="MCS5479840.1"/>
    <property type="molecule type" value="Genomic_DNA"/>
</dbReference>
<dbReference type="RefSeq" id="WP_259427911.1">
    <property type="nucleotide sequence ID" value="NZ_JANWTC010000006.1"/>
</dbReference>
<dbReference type="Proteomes" id="UP001205965">
    <property type="component" value="Unassembled WGS sequence"/>
</dbReference>
<accession>A0ABT2FYI4</accession>
<protein>
    <recommendedName>
        <fullName evidence="3">Minor tail protein</fullName>
    </recommendedName>
</protein>
<keyword evidence="2" id="KW-1185">Reference proteome</keyword>